<dbReference type="GO" id="GO:0003700">
    <property type="term" value="F:DNA-binding transcription factor activity"/>
    <property type="evidence" value="ECO:0007669"/>
    <property type="project" value="InterPro"/>
</dbReference>
<evidence type="ECO:0000313" key="6">
    <source>
        <dbReference type="Proteomes" id="UP000585272"/>
    </source>
</evidence>
<name>A0A840IFS7_9ACTN</name>
<feature type="domain" description="HTH gntR-type" evidence="4">
    <location>
        <begin position="10"/>
        <end position="77"/>
    </location>
</feature>
<organism evidence="5 6">
    <name type="scientific">Conexibacter arvalis</name>
    <dbReference type="NCBI Taxonomy" id="912552"/>
    <lineage>
        <taxon>Bacteria</taxon>
        <taxon>Bacillati</taxon>
        <taxon>Actinomycetota</taxon>
        <taxon>Thermoleophilia</taxon>
        <taxon>Solirubrobacterales</taxon>
        <taxon>Conexibacteraceae</taxon>
        <taxon>Conexibacter</taxon>
    </lineage>
</organism>
<dbReference type="InterPro" id="IPR000524">
    <property type="entry name" value="Tscrpt_reg_HTH_GntR"/>
</dbReference>
<dbReference type="RefSeq" id="WP_183342260.1">
    <property type="nucleotide sequence ID" value="NZ_JACHNU010000002.1"/>
</dbReference>
<dbReference type="SMART" id="SM00895">
    <property type="entry name" value="FCD"/>
    <property type="match status" value="1"/>
</dbReference>
<dbReference type="EMBL" id="JACHNU010000002">
    <property type="protein sequence ID" value="MBB4662800.1"/>
    <property type="molecule type" value="Genomic_DNA"/>
</dbReference>
<dbReference type="PANTHER" id="PTHR43537:SF24">
    <property type="entry name" value="GLUCONATE OPERON TRANSCRIPTIONAL REPRESSOR"/>
    <property type="match status" value="1"/>
</dbReference>
<dbReference type="AlphaFoldDB" id="A0A840IFS7"/>
<dbReference type="SUPFAM" id="SSF46785">
    <property type="entry name" value="Winged helix' DNA-binding domain"/>
    <property type="match status" value="1"/>
</dbReference>
<evidence type="ECO:0000259" key="4">
    <source>
        <dbReference type="PROSITE" id="PS50949"/>
    </source>
</evidence>
<keyword evidence="2 5" id="KW-0238">DNA-binding</keyword>
<evidence type="ECO:0000256" key="1">
    <source>
        <dbReference type="ARBA" id="ARBA00023015"/>
    </source>
</evidence>
<dbReference type="PANTHER" id="PTHR43537">
    <property type="entry name" value="TRANSCRIPTIONAL REGULATOR, GNTR FAMILY"/>
    <property type="match status" value="1"/>
</dbReference>
<dbReference type="Gene3D" id="1.10.10.10">
    <property type="entry name" value="Winged helix-like DNA-binding domain superfamily/Winged helix DNA-binding domain"/>
    <property type="match status" value="1"/>
</dbReference>
<dbReference type="GO" id="GO:0003677">
    <property type="term" value="F:DNA binding"/>
    <property type="evidence" value="ECO:0007669"/>
    <property type="project" value="UniProtKB-KW"/>
</dbReference>
<dbReference type="InterPro" id="IPR011711">
    <property type="entry name" value="GntR_C"/>
</dbReference>
<reference evidence="5 6" key="1">
    <citation type="submission" date="2020-08" db="EMBL/GenBank/DDBJ databases">
        <title>Genomic Encyclopedia of Archaeal and Bacterial Type Strains, Phase II (KMG-II): from individual species to whole genera.</title>
        <authorList>
            <person name="Goeker M."/>
        </authorList>
    </citation>
    <scope>NUCLEOTIDE SEQUENCE [LARGE SCALE GENOMIC DNA]</scope>
    <source>
        <strain evidence="5 6">DSM 23288</strain>
    </source>
</reference>
<dbReference type="SUPFAM" id="SSF48008">
    <property type="entry name" value="GntR ligand-binding domain-like"/>
    <property type="match status" value="1"/>
</dbReference>
<keyword evidence="6" id="KW-1185">Reference proteome</keyword>
<keyword evidence="1" id="KW-0805">Transcription regulation</keyword>
<dbReference type="InterPro" id="IPR008920">
    <property type="entry name" value="TF_FadR/GntR_C"/>
</dbReference>
<evidence type="ECO:0000313" key="5">
    <source>
        <dbReference type="EMBL" id="MBB4662800.1"/>
    </source>
</evidence>
<dbReference type="PRINTS" id="PR00035">
    <property type="entry name" value="HTHGNTR"/>
</dbReference>
<dbReference type="InterPro" id="IPR036388">
    <property type="entry name" value="WH-like_DNA-bd_sf"/>
</dbReference>
<gene>
    <name evidence="5" type="ORF">BDZ31_002386</name>
</gene>
<protein>
    <submittedName>
        <fullName evidence="5">DNA-binding GntR family transcriptional regulator</fullName>
    </submittedName>
</protein>
<dbReference type="Proteomes" id="UP000585272">
    <property type="component" value="Unassembled WGS sequence"/>
</dbReference>
<dbReference type="Pfam" id="PF07729">
    <property type="entry name" value="FCD"/>
    <property type="match status" value="1"/>
</dbReference>
<dbReference type="Gene3D" id="1.20.120.530">
    <property type="entry name" value="GntR ligand-binding domain-like"/>
    <property type="match status" value="1"/>
</dbReference>
<proteinExistence type="predicted"/>
<sequence>MPPASAEPRATATERAYAATKERILDGRYAGGELISEGDVAALVGLSRTPVREAFLRLEAEGLLRLYPKRGALVVPVSAAEVEDVIETRLLVERHAIERVGRAPSSLVARLEAEIAAQERFAAAGDARGFVESDRRFHRLLVEATGNAILLALHDSLRDRQARMGMTALSAADERGAEIVAEHRALAAAVAAGDPAAGELLAAHLERTLALLRARR</sequence>
<evidence type="ECO:0000256" key="2">
    <source>
        <dbReference type="ARBA" id="ARBA00023125"/>
    </source>
</evidence>
<keyword evidence="3" id="KW-0804">Transcription</keyword>
<dbReference type="InterPro" id="IPR036390">
    <property type="entry name" value="WH_DNA-bd_sf"/>
</dbReference>
<evidence type="ECO:0000256" key="3">
    <source>
        <dbReference type="ARBA" id="ARBA00023163"/>
    </source>
</evidence>
<dbReference type="PROSITE" id="PS50949">
    <property type="entry name" value="HTH_GNTR"/>
    <property type="match status" value="1"/>
</dbReference>
<dbReference type="Pfam" id="PF00392">
    <property type="entry name" value="GntR"/>
    <property type="match status" value="1"/>
</dbReference>
<accession>A0A840IFS7</accession>
<comment type="caution">
    <text evidence="5">The sequence shown here is derived from an EMBL/GenBank/DDBJ whole genome shotgun (WGS) entry which is preliminary data.</text>
</comment>
<dbReference type="SMART" id="SM00345">
    <property type="entry name" value="HTH_GNTR"/>
    <property type="match status" value="1"/>
</dbReference>